<feature type="domain" description="Polysaccharide pyruvyl transferase" evidence="1">
    <location>
        <begin position="14"/>
        <end position="289"/>
    </location>
</feature>
<dbReference type="AlphaFoldDB" id="A0A4R1QYS3"/>
<comment type="caution">
    <text evidence="2">The sequence shown here is derived from an EMBL/GenBank/DDBJ whole genome shotgun (WGS) entry which is preliminary data.</text>
</comment>
<dbReference type="EMBL" id="SLUO01000007">
    <property type="protein sequence ID" value="TCL58125.1"/>
    <property type="molecule type" value="Genomic_DNA"/>
</dbReference>
<evidence type="ECO:0000259" key="1">
    <source>
        <dbReference type="Pfam" id="PF04230"/>
    </source>
</evidence>
<keyword evidence="3" id="KW-1185">Reference proteome</keyword>
<dbReference type="STRING" id="1469948.GCA_000732725_02362"/>
<reference evidence="2 3" key="1">
    <citation type="submission" date="2019-03" db="EMBL/GenBank/DDBJ databases">
        <title>Genomic Encyclopedia of Type Strains, Phase IV (KMG-IV): sequencing the most valuable type-strain genomes for metagenomic binning, comparative biology and taxonomic classification.</title>
        <authorList>
            <person name="Goeker M."/>
        </authorList>
    </citation>
    <scope>NUCLEOTIDE SEQUENCE [LARGE SCALE GENOMIC DNA]</scope>
    <source>
        <strain evidence="2 3">DSM 100556</strain>
    </source>
</reference>
<proteinExistence type="predicted"/>
<dbReference type="Pfam" id="PF04230">
    <property type="entry name" value="PS_pyruv_trans"/>
    <property type="match status" value="1"/>
</dbReference>
<name>A0A4R1QYS3_9FIRM</name>
<evidence type="ECO:0000313" key="2">
    <source>
        <dbReference type="EMBL" id="TCL58125.1"/>
    </source>
</evidence>
<accession>A0A4R1QYS3</accession>
<protein>
    <submittedName>
        <fullName evidence="2">Polysaccharide pyruvyl transferase</fullName>
    </submittedName>
</protein>
<dbReference type="GO" id="GO:0016740">
    <property type="term" value="F:transferase activity"/>
    <property type="evidence" value="ECO:0007669"/>
    <property type="project" value="UniProtKB-KW"/>
</dbReference>
<dbReference type="Proteomes" id="UP000295718">
    <property type="component" value="Unassembled WGS sequence"/>
</dbReference>
<sequence length="353" mass="41153">MKKIGILTFHYADNYGAVLQAYALRRVINVLPDCVAEIINFVPKEFTYSLYKNDIKSRQLLCGKRKKFEDFLQKTCGISSPMISKVEGNQYDYYCVGSDQVWNIMLGDVEFFLPHLDENAIRISYAASIGMSSEKVYEYKDLFEKHVSKFKEISLREQAHVDFIQTVCHKECQCVLDPTLLLKTEDYSAIITEDHVKNKPFILFFWLFHDDNLMKGIEFVNTLSRKYGLPIVHTVADAKSYMFNMDYGNVFYEGVDYFLWYIKNASFVVTNSYHATLFSMQFKTPFYTFLVDKMSSRMNTLSKKFGICDRMVNSYINPGKLDDNIDFGYIEERLIVERDKSIDFLKAALDVKI</sequence>
<gene>
    <name evidence="2" type="ORF">EDD76_107241</name>
</gene>
<keyword evidence="2" id="KW-0808">Transferase</keyword>
<organism evidence="2 3">
    <name type="scientific">Kineothrix alysoides</name>
    <dbReference type="NCBI Taxonomy" id="1469948"/>
    <lineage>
        <taxon>Bacteria</taxon>
        <taxon>Bacillati</taxon>
        <taxon>Bacillota</taxon>
        <taxon>Clostridia</taxon>
        <taxon>Lachnospirales</taxon>
        <taxon>Lachnospiraceae</taxon>
        <taxon>Kineothrix</taxon>
    </lineage>
</organism>
<evidence type="ECO:0000313" key="3">
    <source>
        <dbReference type="Proteomes" id="UP000295718"/>
    </source>
</evidence>
<dbReference type="InterPro" id="IPR007345">
    <property type="entry name" value="Polysacch_pyruvyl_Trfase"/>
</dbReference>